<dbReference type="Proteomes" id="UP000036902">
    <property type="component" value="Chromosome"/>
</dbReference>
<keyword evidence="1" id="KW-0812">Transmembrane</keyword>
<name>A0A127K3T6_9RHOO</name>
<protein>
    <submittedName>
        <fullName evidence="2">Uncharacterized protein</fullName>
    </submittedName>
</protein>
<dbReference type="RefSeq" id="WP_048704207.1">
    <property type="nucleotide sequence ID" value="NZ_CP014646.1"/>
</dbReference>
<sequence>MQNCIDAACEAAVAHPGYIALRTPSLRWRPYPHAMWASMLAGDIINWHPQEPAGKVSVVFGYEGVTDTQDHAAPRVWTPNRLMLAAVVFAAGVVLWRIKRLWSRHG</sequence>
<dbReference type="EMBL" id="CP014646">
    <property type="protein sequence ID" value="AMO36615.1"/>
    <property type="molecule type" value="Genomic_DNA"/>
</dbReference>
<dbReference type="AlphaFoldDB" id="A0A127K3T6"/>
<feature type="transmembrane region" description="Helical" evidence="1">
    <location>
        <begin position="82"/>
        <end position="98"/>
    </location>
</feature>
<evidence type="ECO:0000313" key="3">
    <source>
        <dbReference type="Proteomes" id="UP000036902"/>
    </source>
</evidence>
<reference evidence="3" key="1">
    <citation type="submission" date="2016-03" db="EMBL/GenBank/DDBJ databases">
        <authorList>
            <person name="Ma C."/>
            <person name="Zhou S."/>
            <person name="Yang G."/>
        </authorList>
    </citation>
    <scope>NUCLEOTIDE SEQUENCE [LARGE SCALE GENOMIC DNA]</scope>
    <source>
        <strain evidence="3">SgZ-1</strain>
    </source>
</reference>
<organism evidence="2 3">
    <name type="scientific">Thauera humireducens</name>
    <dbReference type="NCBI Taxonomy" id="1134435"/>
    <lineage>
        <taxon>Bacteria</taxon>
        <taxon>Pseudomonadati</taxon>
        <taxon>Pseudomonadota</taxon>
        <taxon>Betaproteobacteria</taxon>
        <taxon>Rhodocyclales</taxon>
        <taxon>Zoogloeaceae</taxon>
        <taxon>Thauera</taxon>
    </lineage>
</organism>
<keyword evidence="1" id="KW-0472">Membrane</keyword>
<accession>A0A127K3T6</accession>
<proteinExistence type="predicted"/>
<gene>
    <name evidence="2" type="ORF">AC731_006465</name>
</gene>
<dbReference type="KEGG" id="thu:AC731_006465"/>
<keyword evidence="3" id="KW-1185">Reference proteome</keyword>
<keyword evidence="1" id="KW-1133">Transmembrane helix</keyword>
<dbReference type="STRING" id="1134435.AC731_006465"/>
<evidence type="ECO:0000313" key="2">
    <source>
        <dbReference type="EMBL" id="AMO36615.1"/>
    </source>
</evidence>
<evidence type="ECO:0000256" key="1">
    <source>
        <dbReference type="SAM" id="Phobius"/>
    </source>
</evidence>